<sequence>MSCLPTPNVETSTHGLSLTTYRRHELSASWEEKFIAMAEFTSTVLQTLENDSVRGTQKYSMWEDTIRTPALARAGLGLDMIMQSKMEMLSLKDLVAPEEMGTRRSFQQMLRDGLKLWLQKVQKSFWSTIGGDWILVRWYDPSHNAEQYAEHRYRPLSGNLQNSPTGVLFGTFKSGGTQ</sequence>
<dbReference type="GeneID" id="37617564"/>
<dbReference type="KEGG" id="vg:37617564"/>
<protein>
    <submittedName>
        <fullName evidence="1">Uncharacterized protein</fullName>
    </submittedName>
</protein>
<name>A0A125R3J9_9VIRU</name>
<accession>A0A125R3J9</accession>
<evidence type="ECO:0000313" key="2">
    <source>
        <dbReference type="Proteomes" id="UP000119980"/>
    </source>
</evidence>
<organism evidence="1 2">
    <name type="scientific">Human gemycircularvirus GeTz1</name>
    <dbReference type="NCBI Taxonomy" id="1792832"/>
    <lineage>
        <taxon>Viruses</taxon>
        <taxon>Monodnaviria</taxon>
        <taxon>Shotokuvirae</taxon>
        <taxon>Cressdnaviricota</taxon>
        <taxon>Repensiviricetes</taxon>
        <taxon>Geplafuvirales</taxon>
        <taxon>Genomoviridae</taxon>
        <taxon>Gemykibivirus</taxon>
        <taxon>Gemykibivirus humas4</taxon>
    </lineage>
</organism>
<reference evidence="1 2" key="1">
    <citation type="journal article" date="2015" name="Virol. J.">
        <title>A novel gemycircularvirus in an unexplained case of child encephalitis.</title>
        <authorList>
            <person name="Zhou C."/>
            <person name="Zhang S."/>
            <person name="Gong Q."/>
            <person name="Hao A."/>
        </authorList>
    </citation>
    <scope>NUCLEOTIDE SEQUENCE [LARGE SCALE GENOMIC DNA]</scope>
    <source>
        <strain evidence="1">GeTz1</strain>
    </source>
</reference>
<proteinExistence type="predicted"/>
<keyword evidence="2" id="KW-1185">Reference proteome</keyword>
<dbReference type="EMBL" id="KT363839">
    <property type="protein sequence ID" value="AMD08883.1"/>
    <property type="molecule type" value="Genomic_DNA"/>
</dbReference>
<dbReference type="Proteomes" id="UP000119980">
    <property type="component" value="Segment"/>
</dbReference>
<dbReference type="RefSeq" id="YP_009506633.1">
    <property type="nucleotide sequence ID" value="NC_038497.1"/>
</dbReference>
<evidence type="ECO:0000313" key="1">
    <source>
        <dbReference type="EMBL" id="AMD08883.1"/>
    </source>
</evidence>